<evidence type="ECO:0000256" key="11">
    <source>
        <dbReference type="HAMAP-Rule" id="MF_00228"/>
    </source>
</evidence>
<keyword evidence="8 11" id="KW-0067">ATP-binding</keyword>
<dbReference type="RefSeq" id="WP_045624362.1">
    <property type="nucleotide sequence ID" value="NZ_BAYM01000014.1"/>
</dbReference>
<feature type="binding site" evidence="11">
    <location>
        <position position="205"/>
    </location>
    <ligand>
        <name>substrate</name>
    </ligand>
</feature>
<dbReference type="UniPathway" id="UPA00060">
    <property type="reaction ID" value="UER00139"/>
</dbReference>
<dbReference type="EC" id="2.7.1.50" evidence="11"/>
<evidence type="ECO:0000256" key="5">
    <source>
        <dbReference type="ARBA" id="ARBA00022723"/>
    </source>
</evidence>
<evidence type="ECO:0000256" key="6">
    <source>
        <dbReference type="ARBA" id="ARBA00022741"/>
    </source>
</evidence>
<reference evidence="13" key="1">
    <citation type="submission" date="2014-05" db="EMBL/GenBank/DDBJ databases">
        <title>Whole genome sequencing of Lactobacillus casei NRIC0644.</title>
        <authorList>
            <person name="Atarashi H."/>
            <person name="Yoshida Y."/>
            <person name="Fujimura S."/>
            <person name="Tanaka N."/>
            <person name="Shiwa Y."/>
            <person name="Yoshikawa H."/>
            <person name="Okada S."/>
            <person name="Nakagawa J."/>
        </authorList>
    </citation>
    <scope>NUCLEOTIDE SEQUENCE [LARGE SCALE GENOMIC DNA]</scope>
    <source>
        <strain evidence="13">NRIC0644</strain>
    </source>
</reference>
<dbReference type="GO" id="GO:0000287">
    <property type="term" value="F:magnesium ion binding"/>
    <property type="evidence" value="ECO:0007669"/>
    <property type="project" value="UniProtKB-UniRule"/>
</dbReference>
<dbReference type="GO" id="GO:0009229">
    <property type="term" value="P:thiamine diphosphate biosynthetic process"/>
    <property type="evidence" value="ECO:0007669"/>
    <property type="project" value="UniProtKB-UniRule"/>
</dbReference>
<organism evidence="12 13">
    <name type="scientific">Lacticaseibacillus paracasei NRIC 0644</name>
    <dbReference type="NCBI Taxonomy" id="1435038"/>
    <lineage>
        <taxon>Bacteria</taxon>
        <taxon>Bacillati</taxon>
        <taxon>Bacillota</taxon>
        <taxon>Bacilli</taxon>
        <taxon>Lactobacillales</taxon>
        <taxon>Lactobacillaceae</taxon>
        <taxon>Lacticaseibacillus</taxon>
    </lineage>
</organism>
<comment type="catalytic activity">
    <reaction evidence="1 11">
        <text>5-(2-hydroxyethyl)-4-methylthiazole + ATP = 4-methyl-5-(2-phosphooxyethyl)-thiazole + ADP + H(+)</text>
        <dbReference type="Rhea" id="RHEA:24212"/>
        <dbReference type="ChEBI" id="CHEBI:15378"/>
        <dbReference type="ChEBI" id="CHEBI:17957"/>
        <dbReference type="ChEBI" id="CHEBI:30616"/>
        <dbReference type="ChEBI" id="CHEBI:58296"/>
        <dbReference type="ChEBI" id="CHEBI:456216"/>
        <dbReference type="EC" id="2.7.1.50"/>
    </reaction>
</comment>
<evidence type="ECO:0000313" key="13">
    <source>
        <dbReference type="Proteomes" id="UP000032552"/>
    </source>
</evidence>
<keyword evidence="5 11" id="KW-0479">Metal-binding</keyword>
<accession>A0A0C9QAN4</accession>
<evidence type="ECO:0000256" key="1">
    <source>
        <dbReference type="ARBA" id="ARBA00001771"/>
    </source>
</evidence>
<name>A0A0C9QAN4_LACPA</name>
<evidence type="ECO:0000313" key="12">
    <source>
        <dbReference type="EMBL" id="GAN35718.1"/>
    </source>
</evidence>
<dbReference type="GO" id="GO:0004417">
    <property type="term" value="F:hydroxyethylthiazole kinase activity"/>
    <property type="evidence" value="ECO:0007669"/>
    <property type="project" value="UniProtKB-UniRule"/>
</dbReference>
<dbReference type="GO" id="GO:0009228">
    <property type="term" value="P:thiamine biosynthetic process"/>
    <property type="evidence" value="ECO:0007669"/>
    <property type="project" value="UniProtKB-KW"/>
</dbReference>
<gene>
    <name evidence="11" type="primary">thiM</name>
    <name evidence="12" type="ORF">LC0644_0307</name>
</gene>
<evidence type="ECO:0000256" key="9">
    <source>
        <dbReference type="ARBA" id="ARBA00022842"/>
    </source>
</evidence>
<dbReference type="InterPro" id="IPR029056">
    <property type="entry name" value="Ribokinase-like"/>
</dbReference>
<dbReference type="Gene3D" id="3.40.1190.20">
    <property type="match status" value="1"/>
</dbReference>
<feature type="binding site" evidence="11">
    <location>
        <position position="50"/>
    </location>
    <ligand>
        <name>substrate</name>
    </ligand>
</feature>
<keyword evidence="7 11" id="KW-0418">Kinase</keyword>
<keyword evidence="9 11" id="KW-0460">Magnesium</keyword>
<keyword evidence="4 11" id="KW-0808">Transferase</keyword>
<evidence type="ECO:0000256" key="4">
    <source>
        <dbReference type="ARBA" id="ARBA00022679"/>
    </source>
</evidence>
<dbReference type="CDD" id="cd01170">
    <property type="entry name" value="THZ_kinase"/>
    <property type="match status" value="1"/>
</dbReference>
<evidence type="ECO:0000256" key="7">
    <source>
        <dbReference type="ARBA" id="ARBA00022777"/>
    </source>
</evidence>
<keyword evidence="6 11" id="KW-0547">Nucleotide-binding</keyword>
<comment type="pathway">
    <text evidence="3 11">Cofactor biosynthesis; thiamine diphosphate biosynthesis; 4-methyl-5-(2-phosphoethyl)-thiazole from 5-(2-hydroxyethyl)-4-methylthiazole: step 1/1.</text>
</comment>
<dbReference type="HAMAP" id="MF_00228">
    <property type="entry name" value="Thz_kinase"/>
    <property type="match status" value="1"/>
</dbReference>
<comment type="caution">
    <text evidence="11">Lacks conserved residue(s) required for the propagation of feature annotation.</text>
</comment>
<dbReference type="Proteomes" id="UP000032552">
    <property type="component" value="Unassembled WGS sequence"/>
</dbReference>
<dbReference type="SUPFAM" id="SSF53613">
    <property type="entry name" value="Ribokinase-like"/>
    <property type="match status" value="1"/>
</dbReference>
<comment type="caution">
    <text evidence="12">The sequence shown here is derived from an EMBL/GenBank/DDBJ whole genome shotgun (WGS) entry which is preliminary data.</text>
</comment>
<dbReference type="AlphaFoldDB" id="A0A0C9QAN4"/>
<proteinExistence type="inferred from homology"/>
<evidence type="ECO:0000256" key="10">
    <source>
        <dbReference type="ARBA" id="ARBA00022977"/>
    </source>
</evidence>
<dbReference type="Pfam" id="PF02110">
    <property type="entry name" value="HK"/>
    <property type="match status" value="1"/>
</dbReference>
<protein>
    <recommendedName>
        <fullName evidence="11">Hydroxyethylthiazole kinase</fullName>
        <ecNumber evidence="11">2.7.1.50</ecNumber>
    </recommendedName>
    <alternativeName>
        <fullName evidence="11">4-methyl-5-beta-hydroxyethylthiazole kinase</fullName>
        <shortName evidence="11">TH kinase</shortName>
        <shortName evidence="11">Thz kinase</shortName>
    </alternativeName>
</protein>
<dbReference type="InterPro" id="IPR000417">
    <property type="entry name" value="Hyethyz_kinase"/>
</dbReference>
<feature type="binding site" evidence="11">
    <location>
        <position position="125"/>
    </location>
    <ligand>
        <name>ATP</name>
        <dbReference type="ChEBI" id="CHEBI:30616"/>
    </ligand>
</feature>
<dbReference type="GO" id="GO:0005524">
    <property type="term" value="F:ATP binding"/>
    <property type="evidence" value="ECO:0007669"/>
    <property type="project" value="UniProtKB-UniRule"/>
</dbReference>
<comment type="function">
    <text evidence="11">Catalyzes the phosphorylation of the hydroxyl group of 4-methyl-5-beta-hydroxyethylthiazole (THZ).</text>
</comment>
<dbReference type="EMBL" id="BAYM01000014">
    <property type="protein sequence ID" value="GAN35718.1"/>
    <property type="molecule type" value="Genomic_DNA"/>
</dbReference>
<dbReference type="PIRSF" id="PIRSF000513">
    <property type="entry name" value="Thz_kinase"/>
    <property type="match status" value="1"/>
</dbReference>
<evidence type="ECO:0000256" key="2">
    <source>
        <dbReference type="ARBA" id="ARBA00001946"/>
    </source>
</evidence>
<comment type="cofactor">
    <cofactor evidence="2 11">
        <name>Mg(2+)</name>
        <dbReference type="ChEBI" id="CHEBI:18420"/>
    </cofactor>
</comment>
<sequence>MSKAITDVFYTAFKTALPLTSSPLVQCITNEITVESMANALLYIDAKPVMADDQREFPEFFAQSDALLLNLGHISEVRQQNLLAAGKFAHATNQPTVIDLVGVSATQLRYDLGHQLLANHPNVVKGNISEMRRFADLKSTGRGVDGSQLDQSATALGELAASLQQLTQAFPTTTFLAIGKIDLVVSAKGTWYLKNGVPQLDRFTGTGDIVGALIAALLGTGLDNDAAVVVAVSYFNCCGEVAAAQNRTGGLAAFREGTLNQLSLLAATADWLQMVKGEAL</sequence>
<comment type="similarity">
    <text evidence="11">Belongs to the Thz kinase family.</text>
</comment>
<dbReference type="PRINTS" id="PR01099">
    <property type="entry name" value="HYETHTZKNASE"/>
</dbReference>
<evidence type="ECO:0000256" key="3">
    <source>
        <dbReference type="ARBA" id="ARBA00004868"/>
    </source>
</evidence>
<keyword evidence="10 11" id="KW-0784">Thiamine biosynthesis</keyword>
<evidence type="ECO:0000256" key="8">
    <source>
        <dbReference type="ARBA" id="ARBA00022840"/>
    </source>
</evidence>